<gene>
    <name evidence="2" type="ORF">E0W60_33450</name>
</gene>
<dbReference type="SUPFAM" id="SSF54292">
    <property type="entry name" value="2Fe-2S ferredoxin-like"/>
    <property type="match status" value="1"/>
</dbReference>
<geneLocation type="plasmid" evidence="2">
    <name>unnamed1</name>
</geneLocation>
<reference evidence="2 3" key="1">
    <citation type="submission" date="2019-03" db="EMBL/GenBank/DDBJ databases">
        <title>Efficiently degradation of phenoxyalkanoic acid herbicides by Cupriavidus oxalaticus strain X32.</title>
        <authorList>
            <person name="Sheng X."/>
        </authorList>
    </citation>
    <scope>NUCLEOTIDE SEQUENCE [LARGE SCALE GENOMIC DNA]</scope>
    <source>
        <strain evidence="2 3">X32</strain>
        <plasmid evidence="2 3">unnamed1</plasmid>
    </source>
</reference>
<evidence type="ECO:0000313" key="2">
    <source>
        <dbReference type="EMBL" id="QBY55858.1"/>
    </source>
</evidence>
<accession>A0A4P7LJU2</accession>
<dbReference type="AlphaFoldDB" id="A0A4P7LJU2"/>
<dbReference type="Proteomes" id="UP000295294">
    <property type="component" value="Plasmid unnamed1"/>
</dbReference>
<dbReference type="Gene3D" id="3.10.20.440">
    <property type="entry name" value="2Fe-2S iron-sulphur cluster binding domain, sarcosine oxidase, alpha subunit, N-terminal domain"/>
    <property type="match status" value="1"/>
</dbReference>
<organism evidence="2 3">
    <name type="scientific">Cupriavidus oxalaticus</name>
    <dbReference type="NCBI Taxonomy" id="96344"/>
    <lineage>
        <taxon>Bacteria</taxon>
        <taxon>Pseudomonadati</taxon>
        <taxon>Pseudomonadota</taxon>
        <taxon>Betaproteobacteria</taxon>
        <taxon>Burkholderiales</taxon>
        <taxon>Burkholderiaceae</taxon>
        <taxon>Cupriavidus</taxon>
    </lineage>
</organism>
<dbReference type="InterPro" id="IPR042204">
    <property type="entry name" value="2Fe-2S-bd_N"/>
</dbReference>
<evidence type="ECO:0000313" key="3">
    <source>
        <dbReference type="Proteomes" id="UP000295294"/>
    </source>
</evidence>
<name>A0A4P7LJU2_9BURK</name>
<dbReference type="GO" id="GO:0016491">
    <property type="term" value="F:oxidoreductase activity"/>
    <property type="evidence" value="ECO:0007669"/>
    <property type="project" value="UniProtKB-KW"/>
</dbReference>
<sequence length="124" mass="13401">MPDTSHSPPPRFTRLAESDRPTITLRIDGHSATALAGDTLLVALLMNGRRVRDSEFGDGPRAGFCLMGACQDCWVWTPAGQRLRACSTPAEAGMEVLTRPPAQHWPATPDLQESLARHRQGAAA</sequence>
<evidence type="ECO:0000256" key="1">
    <source>
        <dbReference type="ARBA" id="ARBA00023002"/>
    </source>
</evidence>
<dbReference type="Pfam" id="PF13510">
    <property type="entry name" value="Fer2_4"/>
    <property type="match status" value="1"/>
</dbReference>
<dbReference type="GO" id="GO:0051536">
    <property type="term" value="F:iron-sulfur cluster binding"/>
    <property type="evidence" value="ECO:0007669"/>
    <property type="project" value="InterPro"/>
</dbReference>
<dbReference type="RefSeq" id="WP_135707047.1">
    <property type="nucleotide sequence ID" value="NZ_CP038636.1"/>
</dbReference>
<protein>
    <submittedName>
        <fullName evidence="2">(2Fe-2S)-binding protein</fullName>
    </submittedName>
</protein>
<dbReference type="KEGG" id="cox:E0W60_33450"/>
<proteinExistence type="predicted"/>
<keyword evidence="1" id="KW-0560">Oxidoreductase</keyword>
<dbReference type="InterPro" id="IPR036010">
    <property type="entry name" value="2Fe-2S_ferredoxin-like_sf"/>
</dbReference>
<dbReference type="OrthoDB" id="573392at2"/>
<keyword evidence="2" id="KW-0614">Plasmid</keyword>
<dbReference type="EMBL" id="CP038636">
    <property type="protein sequence ID" value="QBY55858.1"/>
    <property type="molecule type" value="Genomic_DNA"/>
</dbReference>